<dbReference type="RefSeq" id="WP_135419387.1">
    <property type="nucleotide sequence ID" value="NZ_SRLB01000043.1"/>
</dbReference>
<dbReference type="Proteomes" id="UP000297535">
    <property type="component" value="Unassembled WGS sequence"/>
</dbReference>
<dbReference type="AlphaFoldDB" id="A0A4Z0NG10"/>
<name>A0A4Z0NG10_9HYPH</name>
<evidence type="ECO:0000313" key="1">
    <source>
        <dbReference type="EMBL" id="TGD94592.1"/>
    </source>
</evidence>
<comment type="caution">
    <text evidence="1">The sequence shown here is derived from an EMBL/GenBank/DDBJ whole genome shotgun (WGS) entry which is preliminary data.</text>
</comment>
<dbReference type="EMBL" id="SRLB01000043">
    <property type="protein sequence ID" value="TGD94592.1"/>
    <property type="molecule type" value="Genomic_DNA"/>
</dbReference>
<reference evidence="1 2" key="1">
    <citation type="submission" date="2019-04" db="EMBL/GenBank/DDBJ databases">
        <authorList>
            <person name="Feng G."/>
            <person name="Zhu H."/>
        </authorList>
    </citation>
    <scope>NUCLEOTIDE SEQUENCE [LARGE SCALE GENOMIC DNA]</scope>
    <source>
        <strain evidence="1 2">6HR-1</strain>
    </source>
</reference>
<sequence length="265" mass="28791">MTRAKRNFSDDTPAFVAPDLADRRPKLVLLLGRGSRGKTMLSRWMIDRAENAGRHPLPADGDRTNQTLARYHSRAVSPPSADDADVRGWVAGIVEGLLLHRHDTVLDLGGGDLTLKSLAREMDLLAWLTSLAVEVVPVHVLGPSLDDVAYLQSVEEGGLLASPTTILVLNEGVVPVGRTPHAAFSETVQTHAVFASTIARGARLVSMPRLEPAPELEERGMPFLLAAQGLAPTGEQPLGPWKSQQVTLWLRRMEANFASVLEWLP</sequence>
<gene>
    <name evidence="1" type="ORF">EU555_32075</name>
</gene>
<proteinExistence type="predicted"/>
<keyword evidence="2" id="KW-1185">Reference proteome</keyword>
<protein>
    <submittedName>
        <fullName evidence="1">Uncharacterized protein</fullName>
    </submittedName>
</protein>
<evidence type="ECO:0000313" key="2">
    <source>
        <dbReference type="Proteomes" id="UP000297535"/>
    </source>
</evidence>
<dbReference type="OrthoDB" id="8443211at2"/>
<accession>A0A4Z0NG10</accession>
<organism evidence="1 2">
    <name type="scientific">Methylobacterium nonmethylotrophicum</name>
    <dbReference type="NCBI Taxonomy" id="1141884"/>
    <lineage>
        <taxon>Bacteria</taxon>
        <taxon>Pseudomonadati</taxon>
        <taxon>Pseudomonadota</taxon>
        <taxon>Alphaproteobacteria</taxon>
        <taxon>Hyphomicrobiales</taxon>
        <taxon>Methylobacteriaceae</taxon>
        <taxon>Methylobacterium</taxon>
    </lineage>
</organism>